<dbReference type="PANTHER" id="PTHR31672">
    <property type="entry name" value="BNACNNG10540D PROTEIN"/>
    <property type="match status" value="1"/>
</dbReference>
<comment type="caution">
    <text evidence="2">The sequence shown here is derived from an EMBL/GenBank/DDBJ whole genome shotgun (WGS) entry which is preliminary data.</text>
</comment>
<dbReference type="InterPro" id="IPR050796">
    <property type="entry name" value="SCF_F-box_component"/>
</dbReference>
<dbReference type="SMART" id="SM00256">
    <property type="entry name" value="FBOX"/>
    <property type="match status" value="1"/>
</dbReference>
<dbReference type="SUPFAM" id="SSF81383">
    <property type="entry name" value="F-box domain"/>
    <property type="match status" value="1"/>
</dbReference>
<dbReference type="CDD" id="cd22157">
    <property type="entry name" value="F-box_AtFBW1-like"/>
    <property type="match status" value="1"/>
</dbReference>
<evidence type="ECO:0000313" key="2">
    <source>
        <dbReference type="EMBL" id="KAF5741387.1"/>
    </source>
</evidence>
<dbReference type="Pfam" id="PF08268">
    <property type="entry name" value="FBA_3"/>
    <property type="match status" value="1"/>
</dbReference>
<dbReference type="PANTHER" id="PTHR31672:SF13">
    <property type="entry name" value="F-BOX PROTEIN CPR30-LIKE"/>
    <property type="match status" value="1"/>
</dbReference>
<dbReference type="InterPro" id="IPR011043">
    <property type="entry name" value="Gal_Oxase/kelch_b-propeller"/>
</dbReference>
<organism evidence="2 3">
    <name type="scientific">Tripterygium wilfordii</name>
    <name type="common">Thunder God vine</name>
    <dbReference type="NCBI Taxonomy" id="458696"/>
    <lineage>
        <taxon>Eukaryota</taxon>
        <taxon>Viridiplantae</taxon>
        <taxon>Streptophyta</taxon>
        <taxon>Embryophyta</taxon>
        <taxon>Tracheophyta</taxon>
        <taxon>Spermatophyta</taxon>
        <taxon>Magnoliopsida</taxon>
        <taxon>eudicotyledons</taxon>
        <taxon>Gunneridae</taxon>
        <taxon>Pentapetalae</taxon>
        <taxon>rosids</taxon>
        <taxon>fabids</taxon>
        <taxon>Celastrales</taxon>
        <taxon>Celastraceae</taxon>
        <taxon>Tripterygium</taxon>
    </lineage>
</organism>
<proteinExistence type="predicted"/>
<dbReference type="SUPFAM" id="SSF50965">
    <property type="entry name" value="Galactose oxidase, central domain"/>
    <property type="match status" value="1"/>
</dbReference>
<protein>
    <submittedName>
        <fullName evidence="2">F-box protein</fullName>
    </submittedName>
</protein>
<dbReference type="Proteomes" id="UP000593562">
    <property type="component" value="Unassembled WGS sequence"/>
</dbReference>
<dbReference type="AlphaFoldDB" id="A0A7J7D4V1"/>
<dbReference type="Gene3D" id="1.20.1280.50">
    <property type="match status" value="1"/>
</dbReference>
<dbReference type="EMBL" id="JAAARO010000010">
    <property type="protein sequence ID" value="KAF5741387.1"/>
    <property type="molecule type" value="Genomic_DNA"/>
</dbReference>
<dbReference type="OrthoDB" id="610337at2759"/>
<sequence length="384" mass="43442">MKSRRGRKYRDKHCIKEEEGGLSLLPDVIVMDILSRLPLKTIIQSRCVCKTWQSLLSDSYFASLLQQKARPTLVLQSEPKQGPSNFYMVELESGIHGVLKFNTKNNIPTRHVELLGSCNGLLCLFALNSIRSYYLCNPITGQFVNTPSNSKKQKRVGKLVATVHGFGFSPESNQYMVLRITNKKYNHPNVNLRTEGEVYTFGTDNWRSIGEVPFPVHHKFFSIQLNGALHWIAERDANGGSDIICSLNIDTKKISTIATPPDEFDRVDSEIVLGVLEGCLYICDSMSFYNLEIWLLKNYGVESSWSREIVIAKTSLPKEMQDCVLKPIMRFKNGEILIQNDCNYMILYDPRRGSFVNVSVGRVGHEFKAAAHVASFDAIPCLTF</sequence>
<evidence type="ECO:0000313" key="3">
    <source>
        <dbReference type="Proteomes" id="UP000593562"/>
    </source>
</evidence>
<dbReference type="InterPro" id="IPR013187">
    <property type="entry name" value="F-box-assoc_dom_typ3"/>
</dbReference>
<dbReference type="InterPro" id="IPR001810">
    <property type="entry name" value="F-box_dom"/>
</dbReference>
<keyword evidence="3" id="KW-1185">Reference proteome</keyword>
<dbReference type="NCBIfam" id="TIGR01640">
    <property type="entry name" value="F_box_assoc_1"/>
    <property type="match status" value="1"/>
</dbReference>
<accession>A0A7J7D4V1</accession>
<dbReference type="InterPro" id="IPR036047">
    <property type="entry name" value="F-box-like_dom_sf"/>
</dbReference>
<gene>
    <name evidence="2" type="ORF">HS088_TW10G00384</name>
</gene>
<feature type="domain" description="F-box" evidence="1">
    <location>
        <begin position="19"/>
        <end position="64"/>
    </location>
</feature>
<evidence type="ECO:0000259" key="1">
    <source>
        <dbReference type="PROSITE" id="PS50181"/>
    </source>
</evidence>
<name>A0A7J7D4V1_TRIWF</name>
<dbReference type="InterPro" id="IPR017451">
    <property type="entry name" value="F-box-assoc_interact_dom"/>
</dbReference>
<dbReference type="InParanoid" id="A0A7J7D4V1"/>
<dbReference type="PROSITE" id="PS50181">
    <property type="entry name" value="FBOX"/>
    <property type="match status" value="1"/>
</dbReference>
<reference evidence="2 3" key="1">
    <citation type="journal article" date="2020" name="Nat. Commun.">
        <title>Genome of Tripterygium wilfordii and identification of cytochrome P450 involved in triptolide biosynthesis.</title>
        <authorList>
            <person name="Tu L."/>
            <person name="Su P."/>
            <person name="Zhang Z."/>
            <person name="Gao L."/>
            <person name="Wang J."/>
            <person name="Hu T."/>
            <person name="Zhou J."/>
            <person name="Zhang Y."/>
            <person name="Zhao Y."/>
            <person name="Liu Y."/>
            <person name="Song Y."/>
            <person name="Tong Y."/>
            <person name="Lu Y."/>
            <person name="Yang J."/>
            <person name="Xu C."/>
            <person name="Jia M."/>
            <person name="Peters R.J."/>
            <person name="Huang L."/>
            <person name="Gao W."/>
        </authorList>
    </citation>
    <scope>NUCLEOTIDE SEQUENCE [LARGE SCALE GENOMIC DNA]</scope>
    <source>
        <strain evidence="3">cv. XIE 37</strain>
        <tissue evidence="2">Leaf</tissue>
    </source>
</reference>
<dbReference type="Pfam" id="PF00646">
    <property type="entry name" value="F-box"/>
    <property type="match status" value="1"/>
</dbReference>